<dbReference type="CDD" id="cd00167">
    <property type="entry name" value="SANT"/>
    <property type="match status" value="1"/>
</dbReference>
<protein>
    <recommendedName>
        <fullName evidence="1">Myb-like domain-containing protein</fullName>
    </recommendedName>
</protein>
<dbReference type="InterPro" id="IPR028002">
    <property type="entry name" value="Myb_DNA-bind_5"/>
</dbReference>
<name>A0ABD0WHL8_UMBPY</name>
<evidence type="ECO:0000259" key="1">
    <source>
        <dbReference type="PROSITE" id="PS50090"/>
    </source>
</evidence>
<dbReference type="InterPro" id="IPR001005">
    <property type="entry name" value="SANT/Myb"/>
</dbReference>
<reference evidence="2 3" key="1">
    <citation type="submission" date="2024-06" db="EMBL/GenBank/DDBJ databases">
        <authorList>
            <person name="Pan Q."/>
            <person name="Wen M."/>
            <person name="Jouanno E."/>
            <person name="Zahm M."/>
            <person name="Klopp C."/>
            <person name="Cabau C."/>
            <person name="Louis A."/>
            <person name="Berthelot C."/>
            <person name="Parey E."/>
            <person name="Roest Crollius H."/>
            <person name="Montfort J."/>
            <person name="Robinson-Rechavi M."/>
            <person name="Bouchez O."/>
            <person name="Lampietro C."/>
            <person name="Lopez Roques C."/>
            <person name="Donnadieu C."/>
            <person name="Postlethwait J."/>
            <person name="Bobe J."/>
            <person name="Verreycken H."/>
            <person name="Guiguen Y."/>
        </authorList>
    </citation>
    <scope>NUCLEOTIDE SEQUENCE [LARGE SCALE GENOMIC DNA]</scope>
    <source>
        <strain evidence="2">Up_M1</strain>
        <tissue evidence="2">Testis</tissue>
    </source>
</reference>
<dbReference type="Pfam" id="PF13873">
    <property type="entry name" value="Myb_DNA-bind_5"/>
    <property type="match status" value="1"/>
</dbReference>
<dbReference type="Proteomes" id="UP001557470">
    <property type="component" value="Unassembled WGS sequence"/>
</dbReference>
<dbReference type="PROSITE" id="PS50090">
    <property type="entry name" value="MYB_LIKE"/>
    <property type="match status" value="1"/>
</dbReference>
<gene>
    <name evidence="2" type="ORF">UPYG_G00320240</name>
</gene>
<feature type="domain" description="Myb-like" evidence="1">
    <location>
        <begin position="1"/>
        <end position="74"/>
    </location>
</feature>
<dbReference type="EMBL" id="JAGEUA010000010">
    <property type="protein sequence ID" value="KAL0964176.1"/>
    <property type="molecule type" value="Genomic_DNA"/>
</dbReference>
<proteinExistence type="predicted"/>
<sequence>MDSKRKPNWREEDTLLLAELVEQRKHVIKGKFSSTLTSADKKNAWDEISRYLNTSQISCNPSPSDCEKKWYNILSKSRSEIAAFKSNILRTGGGPPGKPLSALCEVVQRILGEDNVAISGVEGSQDPAAMKLEMLTQSHNEDAGESPEPASLNRGALHATPALDVLPSTSSQVCSVVDDGTAEDPLPDDLQALRKEKLKLQIKVLRLQHENYTLALKRRKQE</sequence>
<dbReference type="PANTHER" id="PTHR23098">
    <property type="entry name" value="AGAP001331-PA-RELATED"/>
    <property type="match status" value="1"/>
</dbReference>
<comment type="caution">
    <text evidence="2">The sequence shown here is derived from an EMBL/GenBank/DDBJ whole genome shotgun (WGS) entry which is preliminary data.</text>
</comment>
<evidence type="ECO:0000313" key="2">
    <source>
        <dbReference type="EMBL" id="KAL0964176.1"/>
    </source>
</evidence>
<dbReference type="SMART" id="SM00717">
    <property type="entry name" value="SANT"/>
    <property type="match status" value="1"/>
</dbReference>
<evidence type="ECO:0000313" key="3">
    <source>
        <dbReference type="Proteomes" id="UP001557470"/>
    </source>
</evidence>
<dbReference type="Gene3D" id="1.10.10.60">
    <property type="entry name" value="Homeodomain-like"/>
    <property type="match status" value="1"/>
</dbReference>
<keyword evidence="3" id="KW-1185">Reference proteome</keyword>
<organism evidence="2 3">
    <name type="scientific">Umbra pygmaea</name>
    <name type="common">Eastern mudminnow</name>
    <dbReference type="NCBI Taxonomy" id="75934"/>
    <lineage>
        <taxon>Eukaryota</taxon>
        <taxon>Metazoa</taxon>
        <taxon>Chordata</taxon>
        <taxon>Craniata</taxon>
        <taxon>Vertebrata</taxon>
        <taxon>Euteleostomi</taxon>
        <taxon>Actinopterygii</taxon>
        <taxon>Neopterygii</taxon>
        <taxon>Teleostei</taxon>
        <taxon>Protacanthopterygii</taxon>
        <taxon>Esociformes</taxon>
        <taxon>Umbridae</taxon>
        <taxon>Umbra</taxon>
    </lineage>
</organism>
<dbReference type="AlphaFoldDB" id="A0ABD0WHL8"/>
<dbReference type="PANTHER" id="PTHR23098:SF16">
    <property type="entry name" value="REGULATORY PROTEIN ZESTE"/>
    <property type="match status" value="1"/>
</dbReference>
<accession>A0ABD0WHL8</accession>